<dbReference type="PANTHER" id="PTHR45138">
    <property type="entry name" value="REGULATORY COMPONENTS OF SENSORY TRANSDUCTION SYSTEM"/>
    <property type="match status" value="1"/>
</dbReference>
<organism evidence="3">
    <name type="scientific">bioreactor metagenome</name>
    <dbReference type="NCBI Taxonomy" id="1076179"/>
    <lineage>
        <taxon>unclassified sequences</taxon>
        <taxon>metagenomes</taxon>
        <taxon>ecological metagenomes</taxon>
    </lineage>
</organism>
<dbReference type="NCBIfam" id="TIGR00254">
    <property type="entry name" value="GGDEF"/>
    <property type="match status" value="1"/>
</dbReference>
<dbReference type="PROSITE" id="PS50887">
    <property type="entry name" value="GGDEF"/>
    <property type="match status" value="1"/>
</dbReference>
<dbReference type="GO" id="GO:1902201">
    <property type="term" value="P:negative regulation of bacterial-type flagellum-dependent cell motility"/>
    <property type="evidence" value="ECO:0007669"/>
    <property type="project" value="TreeGrafter"/>
</dbReference>
<evidence type="ECO:0000259" key="2">
    <source>
        <dbReference type="PROSITE" id="PS50887"/>
    </source>
</evidence>
<sequence>MRMKNAWNKWRYLGYDRETTVRFRMESDRANLLTLKRISVISLLVTAPLSLAFGFLLQNRIGSLLCAGAFVFMLGVFFLCRSMLSGALHKRTRSANWLVLFVSLITYALGIYSGVVANKGELSVVIVWLFLLVQISFDLPPLQNALTVLPCGILFMALTCAVKSAPRCYYDVMYAFCSIVVGLYVSHHQTRLALDNIIAQNCLTEANFALYHTCTTDELTGLSNRRMVFERFDAVLEHCVASGMDVACVVLDIDDYKQYNDTYGHPEGDTLLKRIGQTLAAYGDEHGIDIGRIGGEEFLAVWNESSVEHCVCVAEDLRSAIERMGIPHRTASDHPIVTVSVGLCMLPPASARRSYFYADKALYRAKDAGKNCSCRYDAETGEYVLIRSRRKQ</sequence>
<dbReference type="InterPro" id="IPR050469">
    <property type="entry name" value="Diguanylate_Cyclase"/>
</dbReference>
<dbReference type="SUPFAM" id="SSF55073">
    <property type="entry name" value="Nucleotide cyclase"/>
    <property type="match status" value="1"/>
</dbReference>
<comment type="caution">
    <text evidence="3">The sequence shown here is derived from an EMBL/GenBank/DDBJ whole genome shotgun (WGS) entry which is preliminary data.</text>
</comment>
<dbReference type="GO" id="GO:0052621">
    <property type="term" value="F:diguanylate cyclase activity"/>
    <property type="evidence" value="ECO:0007669"/>
    <property type="project" value="TreeGrafter"/>
</dbReference>
<dbReference type="EMBL" id="VSSQ01001698">
    <property type="protein sequence ID" value="MPM10475.1"/>
    <property type="molecule type" value="Genomic_DNA"/>
</dbReference>
<keyword evidence="1" id="KW-0472">Membrane</keyword>
<proteinExistence type="predicted"/>
<dbReference type="CDD" id="cd01949">
    <property type="entry name" value="GGDEF"/>
    <property type="match status" value="1"/>
</dbReference>
<dbReference type="InterPro" id="IPR029787">
    <property type="entry name" value="Nucleotide_cyclase"/>
</dbReference>
<evidence type="ECO:0000313" key="3">
    <source>
        <dbReference type="EMBL" id="MPM10475.1"/>
    </source>
</evidence>
<name>A0A644X2U9_9ZZZZ</name>
<feature type="transmembrane region" description="Helical" evidence="1">
    <location>
        <begin position="96"/>
        <end position="115"/>
    </location>
</feature>
<protein>
    <recommendedName>
        <fullName evidence="2">GGDEF domain-containing protein</fullName>
    </recommendedName>
</protein>
<dbReference type="Pfam" id="PF00990">
    <property type="entry name" value="GGDEF"/>
    <property type="match status" value="1"/>
</dbReference>
<feature type="domain" description="GGDEF" evidence="2">
    <location>
        <begin position="244"/>
        <end position="378"/>
    </location>
</feature>
<dbReference type="InterPro" id="IPR000160">
    <property type="entry name" value="GGDEF_dom"/>
</dbReference>
<reference evidence="3" key="1">
    <citation type="submission" date="2019-08" db="EMBL/GenBank/DDBJ databases">
        <authorList>
            <person name="Kucharzyk K."/>
            <person name="Murdoch R.W."/>
            <person name="Higgins S."/>
            <person name="Loffler F."/>
        </authorList>
    </citation>
    <scope>NUCLEOTIDE SEQUENCE</scope>
</reference>
<feature type="transmembrane region" description="Helical" evidence="1">
    <location>
        <begin position="38"/>
        <end position="57"/>
    </location>
</feature>
<dbReference type="AlphaFoldDB" id="A0A644X2U9"/>
<gene>
    <name evidence="3" type="ORF">SDC9_56807</name>
</gene>
<dbReference type="Gene3D" id="3.30.70.270">
    <property type="match status" value="1"/>
</dbReference>
<dbReference type="PANTHER" id="PTHR45138:SF9">
    <property type="entry name" value="DIGUANYLATE CYCLASE DGCM-RELATED"/>
    <property type="match status" value="1"/>
</dbReference>
<dbReference type="GO" id="GO:0005886">
    <property type="term" value="C:plasma membrane"/>
    <property type="evidence" value="ECO:0007669"/>
    <property type="project" value="TreeGrafter"/>
</dbReference>
<keyword evidence="1" id="KW-0812">Transmembrane</keyword>
<accession>A0A644X2U9</accession>
<keyword evidence="1" id="KW-1133">Transmembrane helix</keyword>
<feature type="transmembrane region" description="Helical" evidence="1">
    <location>
        <begin position="169"/>
        <end position="187"/>
    </location>
</feature>
<evidence type="ECO:0000256" key="1">
    <source>
        <dbReference type="SAM" id="Phobius"/>
    </source>
</evidence>
<dbReference type="SMART" id="SM00267">
    <property type="entry name" value="GGDEF"/>
    <property type="match status" value="1"/>
</dbReference>
<dbReference type="GO" id="GO:0043709">
    <property type="term" value="P:cell adhesion involved in single-species biofilm formation"/>
    <property type="evidence" value="ECO:0007669"/>
    <property type="project" value="TreeGrafter"/>
</dbReference>
<feature type="transmembrane region" description="Helical" evidence="1">
    <location>
        <begin position="145"/>
        <end position="162"/>
    </location>
</feature>
<dbReference type="InterPro" id="IPR043128">
    <property type="entry name" value="Rev_trsase/Diguanyl_cyclase"/>
</dbReference>
<feature type="transmembrane region" description="Helical" evidence="1">
    <location>
        <begin position="64"/>
        <end position="84"/>
    </location>
</feature>